<dbReference type="PANTHER" id="PTHR24149">
    <property type="entry name" value="ANKYRIN REPEAT DOMAIN-CONTAINING PROTEIN 12"/>
    <property type="match status" value="1"/>
</dbReference>
<evidence type="ECO:0000256" key="1">
    <source>
        <dbReference type="ARBA" id="ARBA00022723"/>
    </source>
</evidence>
<keyword evidence="2" id="KW-0863">Zinc-finger</keyword>
<dbReference type="InterPro" id="IPR053210">
    <property type="entry name" value="ANKRD12"/>
</dbReference>
<feature type="compositionally biased region" description="Polar residues" evidence="4">
    <location>
        <begin position="780"/>
        <end position="794"/>
    </location>
</feature>
<feature type="compositionally biased region" description="Polar residues" evidence="4">
    <location>
        <begin position="642"/>
        <end position="664"/>
    </location>
</feature>
<dbReference type="GO" id="GO:0008270">
    <property type="term" value="F:zinc ion binding"/>
    <property type="evidence" value="ECO:0007669"/>
    <property type="project" value="UniProtKB-KW"/>
</dbReference>
<reference evidence="6 7" key="1">
    <citation type="journal article" date="2024" name="bioRxiv">
        <title>A reference genome for Trichogramma kaykai: A tiny desert-dwelling parasitoid wasp with competing sex-ratio distorters.</title>
        <authorList>
            <person name="Culotta J."/>
            <person name="Lindsey A.R."/>
        </authorList>
    </citation>
    <scope>NUCLEOTIDE SEQUENCE [LARGE SCALE GENOMIC DNA]</scope>
    <source>
        <strain evidence="6 7">KSX58</strain>
    </source>
</reference>
<keyword evidence="3" id="KW-0862">Zinc</keyword>
<feature type="compositionally biased region" description="Low complexity" evidence="4">
    <location>
        <begin position="79"/>
        <end position="97"/>
    </location>
</feature>
<feature type="compositionally biased region" description="Polar residues" evidence="4">
    <location>
        <begin position="597"/>
        <end position="614"/>
    </location>
</feature>
<feature type="compositionally biased region" description="Polar residues" evidence="4">
    <location>
        <begin position="552"/>
        <end position="562"/>
    </location>
</feature>
<comment type="caution">
    <text evidence="6">The sequence shown here is derived from an EMBL/GenBank/DDBJ whole genome shotgun (WGS) entry which is preliminary data.</text>
</comment>
<feature type="compositionally biased region" description="Polar residues" evidence="4">
    <location>
        <begin position="240"/>
        <end position="249"/>
    </location>
</feature>
<evidence type="ECO:0000313" key="7">
    <source>
        <dbReference type="Proteomes" id="UP001627154"/>
    </source>
</evidence>
<evidence type="ECO:0000256" key="3">
    <source>
        <dbReference type="ARBA" id="ARBA00022833"/>
    </source>
</evidence>
<evidence type="ECO:0000256" key="4">
    <source>
        <dbReference type="SAM" id="MobiDB-lite"/>
    </source>
</evidence>
<gene>
    <name evidence="6" type="ORF">TKK_013889</name>
</gene>
<feature type="compositionally biased region" description="Basic and acidic residues" evidence="4">
    <location>
        <begin position="699"/>
        <end position="715"/>
    </location>
</feature>
<dbReference type="EMBL" id="JBJJXI010000110">
    <property type="protein sequence ID" value="KAL3391416.1"/>
    <property type="molecule type" value="Genomic_DNA"/>
</dbReference>
<feature type="compositionally biased region" description="Basic residues" evidence="4">
    <location>
        <begin position="716"/>
        <end position="727"/>
    </location>
</feature>
<proteinExistence type="predicted"/>
<evidence type="ECO:0000256" key="2">
    <source>
        <dbReference type="ARBA" id="ARBA00022771"/>
    </source>
</evidence>
<keyword evidence="7" id="KW-1185">Reference proteome</keyword>
<feature type="region of interest" description="Disordered" evidence="4">
    <location>
        <begin position="79"/>
        <end position="143"/>
    </location>
</feature>
<feature type="compositionally biased region" description="Low complexity" evidence="4">
    <location>
        <begin position="498"/>
        <end position="511"/>
    </location>
</feature>
<feature type="compositionally biased region" description="Low complexity" evidence="4">
    <location>
        <begin position="406"/>
        <end position="422"/>
    </location>
</feature>
<evidence type="ECO:0000259" key="5">
    <source>
        <dbReference type="Pfam" id="PF04500"/>
    </source>
</evidence>
<dbReference type="PANTHER" id="PTHR24149:SF14">
    <property type="entry name" value="ANKYRIN REPEAT DOMAIN 12"/>
    <property type="match status" value="1"/>
</dbReference>
<protein>
    <recommendedName>
        <fullName evidence="5">FLYWCH-type domain-containing protein</fullName>
    </recommendedName>
</protein>
<feature type="compositionally biased region" description="Basic and acidic residues" evidence="4">
    <location>
        <begin position="807"/>
        <end position="832"/>
    </location>
</feature>
<feature type="compositionally biased region" description="Low complexity" evidence="4">
    <location>
        <begin position="770"/>
        <end position="779"/>
    </location>
</feature>
<dbReference type="Gene3D" id="2.20.25.240">
    <property type="match status" value="1"/>
</dbReference>
<dbReference type="InterPro" id="IPR007588">
    <property type="entry name" value="Znf_FLYWCH"/>
</dbReference>
<feature type="domain" description="FLYWCH-type" evidence="5">
    <location>
        <begin position="7"/>
        <end position="66"/>
    </location>
</feature>
<feature type="compositionally biased region" description="Low complexity" evidence="4">
    <location>
        <begin position="795"/>
        <end position="806"/>
    </location>
</feature>
<organism evidence="6 7">
    <name type="scientific">Trichogramma kaykai</name>
    <dbReference type="NCBI Taxonomy" id="54128"/>
    <lineage>
        <taxon>Eukaryota</taxon>
        <taxon>Metazoa</taxon>
        <taxon>Ecdysozoa</taxon>
        <taxon>Arthropoda</taxon>
        <taxon>Hexapoda</taxon>
        <taxon>Insecta</taxon>
        <taxon>Pterygota</taxon>
        <taxon>Neoptera</taxon>
        <taxon>Endopterygota</taxon>
        <taxon>Hymenoptera</taxon>
        <taxon>Apocrita</taxon>
        <taxon>Proctotrupomorpha</taxon>
        <taxon>Chalcidoidea</taxon>
        <taxon>Trichogrammatidae</taxon>
        <taxon>Trichogramma</taxon>
    </lineage>
</organism>
<feature type="compositionally biased region" description="Low complexity" evidence="4">
    <location>
        <begin position="250"/>
        <end position="270"/>
    </location>
</feature>
<feature type="compositionally biased region" description="Low complexity" evidence="4">
    <location>
        <begin position="128"/>
        <end position="143"/>
    </location>
</feature>
<dbReference type="Pfam" id="PF04500">
    <property type="entry name" value="FLYWCH"/>
    <property type="match status" value="1"/>
</dbReference>
<sequence length="1114" mass="118712">MGLKLIPSHGTHPSLVYNNYLFTMSKCYRDYVVWRCVAYGFQCTCRVYTSSKTEDGIVIAVKNENHVLESCRYLENHSLNNSNESTTASTSSNTRASPLQNQRRRNEFAGSSSSTVDVEETIRQASRAESPLAAGSPAESAAASNNSTTTAAAAAVAAAATAASTASSHVVTAPVAATATTTVASTASSSSSSSSSNLACDKEIIGGAGGESSSQSYHSRQQQIQSDEAAAFITAMRRTPPQSRSSSDRQTIGQQQSQQQQQQQGSTSGGRVTLRLNPMRQSARDDNKKSSATSAQQQSSSTATPSQQQQQQRISTSNAAAVSISSTSTSHNSKEMETVSSSSSTTKSSNTSAAPTASAKGNTSSSSSSADASDVYEFKSSKEATPVRGSSTSPNPNPNEKDAKDSNIASASVSTSSNPAGSTNSTGQNQSSGANVGNTSLGLTNSNSSATSTTITSTVSAAGSSSTTSSLITASNPSADSMTSSTSSAMQIDENVLSSTASPSSSIAPSSNKRNYENDPVSTDDQDEETRKRKKKDDTGKETSTAKGAAGRNQTVNRNNPAVNEKKRATSTNNMNIPISKPNQASTTFGSGDHRSPSSFTANSPKSSLVNMTPESDGEDDKSKNADNGCGPKVPPLKIVIPQSTTSEQEQGNRNGKNTSSRSHQLPYVVATSNSNDSTDKELSNAGSPMDTSSNAGVKGDEKKDFSGVLDESRSSIHHQRVLRSSHKAGNGNGNSQNNNGGYFTSSPLPCASTDRSNNSSPQQRHHSPTPESSTESSTISKTMLTDSLGTTIKNSNSAATGSNSTDKSDKSVEMKKEPIDSSEVTIKKEPGEAGANVQTSVELHPRKRKMKTNKETQQANTAAAVAAAASDTAEAASTGSEVHPHDQPITNCIQLFINIRKQIERRRKSLFPVQPKPPSGFKDYLMNRCTYVLARNTKEEPTVTIPASVPAAMKDLYTQQEQERYDLRMAHVVEKEKLVLAVEQEILRVHGRAARALANQSRPFSLCTILKDEEVYNVITPEQEEKDRNARSRYNGRLFLSWLQDVDDKWEKIKEGMLLRHHQEADSLHAIQKLDWEWKLKEVGLCEAKGKPQIDETHVPNVPVSDDFDLLPA</sequence>
<feature type="region of interest" description="Disordered" evidence="4">
    <location>
        <begin position="237"/>
        <end position="842"/>
    </location>
</feature>
<keyword evidence="1" id="KW-0479">Metal-binding</keyword>
<feature type="compositionally biased region" description="Polar residues" evidence="4">
    <location>
        <begin position="743"/>
        <end position="763"/>
    </location>
</feature>
<dbReference type="Proteomes" id="UP001627154">
    <property type="component" value="Unassembled WGS sequence"/>
</dbReference>
<feature type="compositionally biased region" description="Polar residues" evidence="4">
    <location>
        <begin position="685"/>
        <end position="696"/>
    </location>
</feature>
<name>A0ABD2WET1_9HYME</name>
<feature type="compositionally biased region" description="Low complexity" evidence="4">
    <location>
        <begin position="290"/>
        <end position="331"/>
    </location>
</feature>
<feature type="compositionally biased region" description="Low complexity" evidence="4">
    <location>
        <begin position="437"/>
        <end position="490"/>
    </location>
</feature>
<feature type="compositionally biased region" description="Low complexity" evidence="4">
    <location>
        <begin position="211"/>
        <end position="225"/>
    </location>
</feature>
<evidence type="ECO:0000313" key="6">
    <source>
        <dbReference type="EMBL" id="KAL3391416.1"/>
    </source>
</evidence>
<feature type="compositionally biased region" description="Polar residues" evidence="4">
    <location>
        <begin position="570"/>
        <end position="590"/>
    </location>
</feature>
<feature type="compositionally biased region" description="Low complexity" evidence="4">
    <location>
        <begin position="340"/>
        <end position="373"/>
    </location>
</feature>
<feature type="compositionally biased region" description="Polar residues" evidence="4">
    <location>
        <begin position="423"/>
        <end position="436"/>
    </location>
</feature>
<accession>A0ABD2WET1</accession>
<dbReference type="AlphaFoldDB" id="A0ABD2WET1"/>
<feature type="region of interest" description="Disordered" evidence="4">
    <location>
        <begin position="203"/>
        <end position="225"/>
    </location>
</feature>